<dbReference type="Proteomes" id="UP000261140">
    <property type="component" value="Unassembled WGS sequence"/>
</dbReference>
<dbReference type="InterPro" id="IPR029058">
    <property type="entry name" value="AB_hydrolase_fold"/>
</dbReference>
<dbReference type="InterPro" id="IPR050266">
    <property type="entry name" value="AB_hydrolase_sf"/>
</dbReference>
<feature type="domain" description="AB hydrolase-1" evidence="1">
    <location>
        <begin position="4"/>
        <end position="199"/>
    </location>
</feature>
<dbReference type="GO" id="GO:0016787">
    <property type="term" value="F:hydrolase activity"/>
    <property type="evidence" value="ECO:0007669"/>
    <property type="project" value="UniProtKB-KW"/>
</dbReference>
<gene>
    <name evidence="2" type="ORF">DWZ89_14725</name>
</gene>
<evidence type="ECO:0000313" key="3">
    <source>
        <dbReference type="Proteomes" id="UP000261140"/>
    </source>
</evidence>
<evidence type="ECO:0000259" key="1">
    <source>
        <dbReference type="Pfam" id="PF12697"/>
    </source>
</evidence>
<keyword evidence="2" id="KW-0378">Hydrolase</keyword>
<dbReference type="PANTHER" id="PTHR43798:SF33">
    <property type="entry name" value="HYDROLASE, PUTATIVE (AFU_ORTHOLOGUE AFUA_2G14860)-RELATED"/>
    <property type="match status" value="1"/>
</dbReference>
<dbReference type="GO" id="GO:0016020">
    <property type="term" value="C:membrane"/>
    <property type="evidence" value="ECO:0007669"/>
    <property type="project" value="TreeGrafter"/>
</dbReference>
<sequence length="223" mass="25484">MKYIFLHGMGQNASSWDKTISFLPDNIETVCLELSDFFTKGNCYYDKIYSAFCDYCNKFSDPLNLCGLSLGAVLALNYAIDFPQRVMSLVLIAPQYDMPKFLLRVQNLVFKFMPKSQFQNIGLTKNDFITLTNSMVNMDFTKDIEKIFCPVLVLCGEKDNVNKTVAVKLTERLPRAKFITINNSKHEVNLDNPNELAKAIKEYIIEDEEFVCVECEKTSGLLN</sequence>
<reference evidence="2 3" key="1">
    <citation type="submission" date="2018-08" db="EMBL/GenBank/DDBJ databases">
        <title>A genome reference for cultivated species of the human gut microbiota.</title>
        <authorList>
            <person name="Zou Y."/>
            <person name="Xue W."/>
            <person name="Luo G."/>
        </authorList>
    </citation>
    <scope>NUCLEOTIDE SEQUENCE [LARGE SCALE GENOMIC DNA]</scope>
    <source>
        <strain evidence="2 3">AF36-11AT</strain>
    </source>
</reference>
<dbReference type="RefSeq" id="WP_117506416.1">
    <property type="nucleotide sequence ID" value="NZ_QVEQ01000051.1"/>
</dbReference>
<proteinExistence type="predicted"/>
<accession>A0A3E2SSC7</accession>
<dbReference type="SUPFAM" id="SSF53474">
    <property type="entry name" value="alpha/beta-Hydrolases"/>
    <property type="match status" value="1"/>
</dbReference>
<dbReference type="EMBL" id="QVEQ01000051">
    <property type="protein sequence ID" value="RGB64939.1"/>
    <property type="molecule type" value="Genomic_DNA"/>
</dbReference>
<evidence type="ECO:0000313" key="2">
    <source>
        <dbReference type="EMBL" id="RGB64939.1"/>
    </source>
</evidence>
<dbReference type="Gene3D" id="3.40.50.1820">
    <property type="entry name" value="alpha/beta hydrolase"/>
    <property type="match status" value="1"/>
</dbReference>
<organism evidence="2 3">
    <name type="scientific">Faecalibacterium prausnitzii</name>
    <dbReference type="NCBI Taxonomy" id="853"/>
    <lineage>
        <taxon>Bacteria</taxon>
        <taxon>Bacillati</taxon>
        <taxon>Bacillota</taxon>
        <taxon>Clostridia</taxon>
        <taxon>Eubacteriales</taxon>
        <taxon>Oscillospiraceae</taxon>
        <taxon>Faecalibacterium</taxon>
    </lineage>
</organism>
<dbReference type="InterPro" id="IPR000073">
    <property type="entry name" value="AB_hydrolase_1"/>
</dbReference>
<dbReference type="Pfam" id="PF12697">
    <property type="entry name" value="Abhydrolase_6"/>
    <property type="match status" value="1"/>
</dbReference>
<dbReference type="PANTHER" id="PTHR43798">
    <property type="entry name" value="MONOACYLGLYCEROL LIPASE"/>
    <property type="match status" value="1"/>
</dbReference>
<name>A0A3E2SSC7_9FIRM</name>
<comment type="caution">
    <text evidence="2">The sequence shown here is derived from an EMBL/GenBank/DDBJ whole genome shotgun (WGS) entry which is preliminary data.</text>
</comment>
<protein>
    <submittedName>
        <fullName evidence="2">Alpha/beta hydrolase</fullName>
    </submittedName>
</protein>
<dbReference type="AlphaFoldDB" id="A0A3E2SSC7"/>